<dbReference type="GeneID" id="25408005"/>
<organism evidence="2 3">
    <name type="scientific">Aureobasidium namibiae CBS 147.97</name>
    <dbReference type="NCBI Taxonomy" id="1043004"/>
    <lineage>
        <taxon>Eukaryota</taxon>
        <taxon>Fungi</taxon>
        <taxon>Dikarya</taxon>
        <taxon>Ascomycota</taxon>
        <taxon>Pezizomycotina</taxon>
        <taxon>Dothideomycetes</taxon>
        <taxon>Dothideomycetidae</taxon>
        <taxon>Dothideales</taxon>
        <taxon>Saccotheciaceae</taxon>
        <taxon>Aureobasidium</taxon>
    </lineage>
</organism>
<dbReference type="STRING" id="1043004.A0A074WA65"/>
<dbReference type="PROSITE" id="PS51910">
    <property type="entry name" value="GH18_2"/>
    <property type="match status" value="1"/>
</dbReference>
<evidence type="ECO:0000313" key="3">
    <source>
        <dbReference type="Proteomes" id="UP000027730"/>
    </source>
</evidence>
<name>A0A074WA65_9PEZI</name>
<accession>A0A074WA65</accession>
<dbReference type="PANTHER" id="PTHR11177:SF402">
    <property type="entry name" value="CHITINASE"/>
    <property type="match status" value="1"/>
</dbReference>
<feature type="non-terminal residue" evidence="2">
    <location>
        <position position="135"/>
    </location>
</feature>
<gene>
    <name evidence="2" type="ORF">M436DRAFT_18320</name>
</gene>
<feature type="domain" description="GH18" evidence="1">
    <location>
        <begin position="22"/>
        <end position="135"/>
    </location>
</feature>
<dbReference type="RefSeq" id="XP_013422635.1">
    <property type="nucleotide sequence ID" value="XM_013567181.1"/>
</dbReference>
<dbReference type="EMBL" id="KL584729">
    <property type="protein sequence ID" value="KEQ68489.1"/>
    <property type="molecule type" value="Genomic_DNA"/>
</dbReference>
<reference evidence="2 3" key="1">
    <citation type="journal article" date="2014" name="BMC Genomics">
        <title>Genome sequencing of four Aureobasidium pullulans varieties: biotechnological potential, stress tolerance, and description of new species.</title>
        <authorList>
            <person name="Gostin Ar C."/>
            <person name="Ohm R.A."/>
            <person name="Kogej T."/>
            <person name="Sonjak S."/>
            <person name="Turk M."/>
            <person name="Zajc J."/>
            <person name="Zalar P."/>
            <person name="Grube M."/>
            <person name="Sun H."/>
            <person name="Han J."/>
            <person name="Sharma A."/>
            <person name="Chiniquy J."/>
            <person name="Ngan C.Y."/>
            <person name="Lipzen A."/>
            <person name="Barry K."/>
            <person name="Grigoriev I.V."/>
            <person name="Gunde-Cimerman N."/>
        </authorList>
    </citation>
    <scope>NUCLEOTIDE SEQUENCE [LARGE SCALE GENOMIC DNA]</scope>
    <source>
        <strain evidence="2 3">CBS 147.97</strain>
    </source>
</reference>
<sequence>TEEFCGDRKVTRPSCSKTGGLARVVGYYEGWTLKRPCNEFMPEQIPSGVYTHLNFAFATIHPQTFEVLPANPTDVPLYKRLTALKRRDKDLKVFIAIGGWTFSDPGSTATTFSDLAGSEQNQKAFFKSLISFMST</sequence>
<proteinExistence type="predicted"/>
<dbReference type="GO" id="GO:0005975">
    <property type="term" value="P:carbohydrate metabolic process"/>
    <property type="evidence" value="ECO:0007669"/>
    <property type="project" value="InterPro"/>
</dbReference>
<protein>
    <submittedName>
        <fullName evidence="2">Glycoside hydrolase</fullName>
    </submittedName>
</protein>
<dbReference type="SUPFAM" id="SSF51445">
    <property type="entry name" value="(Trans)glycosidases"/>
    <property type="match status" value="1"/>
</dbReference>
<dbReference type="Pfam" id="PF00704">
    <property type="entry name" value="Glyco_hydro_18"/>
    <property type="match status" value="1"/>
</dbReference>
<dbReference type="InterPro" id="IPR001223">
    <property type="entry name" value="Glyco_hydro18_cat"/>
</dbReference>
<dbReference type="InterPro" id="IPR017853">
    <property type="entry name" value="GH"/>
</dbReference>
<dbReference type="PANTHER" id="PTHR11177">
    <property type="entry name" value="CHITINASE"/>
    <property type="match status" value="1"/>
</dbReference>
<evidence type="ECO:0000313" key="2">
    <source>
        <dbReference type="EMBL" id="KEQ68489.1"/>
    </source>
</evidence>
<dbReference type="OrthoDB" id="73875at2759"/>
<dbReference type="GO" id="GO:0016787">
    <property type="term" value="F:hydrolase activity"/>
    <property type="evidence" value="ECO:0007669"/>
    <property type="project" value="UniProtKB-KW"/>
</dbReference>
<keyword evidence="2" id="KW-0378">Hydrolase</keyword>
<dbReference type="Gene3D" id="3.20.20.80">
    <property type="entry name" value="Glycosidases"/>
    <property type="match status" value="1"/>
</dbReference>
<dbReference type="HOGENOM" id="CLU_125586_0_0_1"/>
<dbReference type="AlphaFoldDB" id="A0A074WA65"/>
<dbReference type="InterPro" id="IPR050314">
    <property type="entry name" value="Glycosyl_Hydrlase_18"/>
</dbReference>
<dbReference type="Proteomes" id="UP000027730">
    <property type="component" value="Unassembled WGS sequence"/>
</dbReference>
<keyword evidence="3" id="KW-1185">Reference proteome</keyword>
<feature type="non-terminal residue" evidence="2">
    <location>
        <position position="1"/>
    </location>
</feature>
<evidence type="ECO:0000259" key="1">
    <source>
        <dbReference type="PROSITE" id="PS51910"/>
    </source>
</evidence>